<sequence>MNIHNAKQKHVDVGGTQTRSDKLFYAAFIAGLAILIFLFGSFLTIAGYFPGPQISRAYEGGKALYARYNETKNVYGTDLWYPERRKDKGVTVKREQLMQAGPTVYMSGSEPTVYLIDADGNVLHSWTKQFSEIWSADPDAGWMPEPQPDSHVYIRRAHVFPNGDVVAIYEGAGDTPYGYGVVKLDRNSEVIWSYPGRAHHQFDIGPDGRIYVLTHEFVEDDVGGFAHLDKPRLEDFLVVLSPDGEELKKIRLFTALADSEFRQTLYTISSWGLGDPTHTNTVEYISDEAAANFPFGEAGQIMLSFRGINTIAVLDTETEQIKWAAIGPWLGQHDPDVLPNGNILLFDNFGNFNRPNGISRVIEFDPKTMEIVWQYAGTPQSPLASTIRSDQQRLANGNTLITESDGGRIVEVTPDGEIAWEFVNPVRGGPDGDRIPIMAWTERLDPDSLDPSLLQPRQQLTQ</sequence>
<accession>A0ABT2LGQ1</accession>
<keyword evidence="1" id="KW-0812">Transmembrane</keyword>
<dbReference type="Proteomes" id="UP001320831">
    <property type="component" value="Unassembled WGS sequence"/>
</dbReference>
<dbReference type="PANTHER" id="PTHR35340:SF5">
    <property type="entry name" value="ASST-DOMAIN-CONTAINING PROTEIN"/>
    <property type="match status" value="1"/>
</dbReference>
<dbReference type="InterPro" id="IPR011047">
    <property type="entry name" value="Quinoprotein_ADH-like_sf"/>
</dbReference>
<evidence type="ECO:0000313" key="2">
    <source>
        <dbReference type="EMBL" id="MCT7373690.1"/>
    </source>
</evidence>
<dbReference type="InterPro" id="IPR039535">
    <property type="entry name" value="ASST-like"/>
</dbReference>
<keyword evidence="1" id="KW-1133">Transmembrane helix</keyword>
<reference evidence="2 3" key="1">
    <citation type="submission" date="2022-09" db="EMBL/GenBank/DDBJ databases">
        <title>Chelativorans salina sp. nov., a novel slightly halophilic bacterium isolated from a saline lake sediment enrichment.</title>
        <authorList>
            <person name="Gao L."/>
            <person name="Fang B.-Z."/>
            <person name="Li W.-J."/>
        </authorList>
    </citation>
    <scope>NUCLEOTIDE SEQUENCE [LARGE SCALE GENOMIC DNA]</scope>
    <source>
        <strain evidence="2 3">EGI FJ00035</strain>
    </source>
</reference>
<name>A0ABT2LGQ1_9HYPH</name>
<dbReference type="InterPro" id="IPR053143">
    <property type="entry name" value="Arylsulfate_ST"/>
</dbReference>
<dbReference type="Pfam" id="PF14269">
    <property type="entry name" value="Arylsulfotran_2"/>
    <property type="match status" value="1"/>
</dbReference>
<organism evidence="2 3">
    <name type="scientific">Chelativorans salis</name>
    <dbReference type="NCBI Taxonomy" id="2978478"/>
    <lineage>
        <taxon>Bacteria</taxon>
        <taxon>Pseudomonadati</taxon>
        <taxon>Pseudomonadota</taxon>
        <taxon>Alphaproteobacteria</taxon>
        <taxon>Hyphomicrobiales</taxon>
        <taxon>Phyllobacteriaceae</taxon>
        <taxon>Chelativorans</taxon>
    </lineage>
</organism>
<dbReference type="InterPro" id="IPR015943">
    <property type="entry name" value="WD40/YVTN_repeat-like_dom_sf"/>
</dbReference>
<dbReference type="PANTHER" id="PTHR35340">
    <property type="entry name" value="PQQ ENZYME REPEAT PROTEIN-RELATED"/>
    <property type="match status" value="1"/>
</dbReference>
<proteinExistence type="predicted"/>
<evidence type="ECO:0000256" key="1">
    <source>
        <dbReference type="SAM" id="Phobius"/>
    </source>
</evidence>
<dbReference type="Gene3D" id="2.130.10.10">
    <property type="entry name" value="YVTN repeat-like/Quinoprotein amine dehydrogenase"/>
    <property type="match status" value="1"/>
</dbReference>
<gene>
    <name evidence="2" type="ORF">N5A92_01330</name>
</gene>
<dbReference type="SUPFAM" id="SSF50998">
    <property type="entry name" value="Quinoprotein alcohol dehydrogenase-like"/>
    <property type="match status" value="1"/>
</dbReference>
<evidence type="ECO:0000313" key="3">
    <source>
        <dbReference type="Proteomes" id="UP001320831"/>
    </source>
</evidence>
<comment type="caution">
    <text evidence="2">The sequence shown here is derived from an EMBL/GenBank/DDBJ whole genome shotgun (WGS) entry which is preliminary data.</text>
</comment>
<dbReference type="RefSeq" id="WP_260900018.1">
    <property type="nucleotide sequence ID" value="NZ_JAOCZP010000001.1"/>
</dbReference>
<protein>
    <submittedName>
        <fullName evidence="2">Arylsulfotransferase family protein</fullName>
    </submittedName>
</protein>
<dbReference type="EMBL" id="JAOCZP010000001">
    <property type="protein sequence ID" value="MCT7373690.1"/>
    <property type="molecule type" value="Genomic_DNA"/>
</dbReference>
<keyword evidence="1" id="KW-0472">Membrane</keyword>
<keyword evidence="3" id="KW-1185">Reference proteome</keyword>
<feature type="transmembrane region" description="Helical" evidence="1">
    <location>
        <begin position="23"/>
        <end position="49"/>
    </location>
</feature>